<name>A0A0D0ABK7_9AGAM</name>
<dbReference type="STRING" id="930992.A0A0D0ABK7"/>
<proteinExistence type="predicted"/>
<gene>
    <name evidence="2" type="ORF">CY34DRAFT_73408</name>
</gene>
<dbReference type="SUPFAM" id="SSF46689">
    <property type="entry name" value="Homeodomain-like"/>
    <property type="match status" value="1"/>
</dbReference>
<feature type="domain" description="TERF2-interacting telomeric protein 1 Myb" evidence="1">
    <location>
        <begin position="15"/>
        <end position="83"/>
    </location>
</feature>
<sequence>MLLTCHVAPSVRTSFTADEDTLLMKYIATYNPTKKNRSGNALYKCLEANASFSHADNKWNWSRTHSWQSWQNRYRKNMEEFDRKILKYQKKKGIE</sequence>
<accession>A0A0D0ABK7</accession>
<dbReference type="Proteomes" id="UP000054485">
    <property type="component" value="Unassembled WGS sequence"/>
</dbReference>
<reference evidence="3" key="2">
    <citation type="submission" date="2015-01" db="EMBL/GenBank/DDBJ databases">
        <title>Evolutionary Origins and Diversification of the Mycorrhizal Mutualists.</title>
        <authorList>
            <consortium name="DOE Joint Genome Institute"/>
            <consortium name="Mycorrhizal Genomics Consortium"/>
            <person name="Kohler A."/>
            <person name="Kuo A."/>
            <person name="Nagy L.G."/>
            <person name="Floudas D."/>
            <person name="Copeland A."/>
            <person name="Barry K.W."/>
            <person name="Cichocki N."/>
            <person name="Veneault-Fourrey C."/>
            <person name="LaButti K."/>
            <person name="Lindquist E.A."/>
            <person name="Lipzen A."/>
            <person name="Lundell T."/>
            <person name="Morin E."/>
            <person name="Murat C."/>
            <person name="Riley R."/>
            <person name="Ohm R."/>
            <person name="Sun H."/>
            <person name="Tunlid A."/>
            <person name="Henrissat B."/>
            <person name="Grigoriev I.V."/>
            <person name="Hibbett D.S."/>
            <person name="Martin F."/>
        </authorList>
    </citation>
    <scope>NUCLEOTIDE SEQUENCE [LARGE SCALE GENOMIC DNA]</scope>
    <source>
        <strain evidence="3">UH-Slu-Lm8-n1</strain>
    </source>
</reference>
<dbReference type="AlphaFoldDB" id="A0A0D0ABK7"/>
<dbReference type="EMBL" id="KN835144">
    <property type="protein sequence ID" value="KIK47670.1"/>
    <property type="molecule type" value="Genomic_DNA"/>
</dbReference>
<feature type="non-terminal residue" evidence="2">
    <location>
        <position position="1"/>
    </location>
</feature>
<dbReference type="HOGENOM" id="CLU_2378570_0_0_1"/>
<dbReference type="InterPro" id="IPR009057">
    <property type="entry name" value="Homeodomain-like_sf"/>
</dbReference>
<evidence type="ECO:0000313" key="3">
    <source>
        <dbReference type="Proteomes" id="UP000054485"/>
    </source>
</evidence>
<dbReference type="InParanoid" id="A0A0D0ABK7"/>
<organism evidence="2 3">
    <name type="scientific">Suillus luteus UH-Slu-Lm8-n1</name>
    <dbReference type="NCBI Taxonomy" id="930992"/>
    <lineage>
        <taxon>Eukaryota</taxon>
        <taxon>Fungi</taxon>
        <taxon>Dikarya</taxon>
        <taxon>Basidiomycota</taxon>
        <taxon>Agaricomycotina</taxon>
        <taxon>Agaricomycetes</taxon>
        <taxon>Agaricomycetidae</taxon>
        <taxon>Boletales</taxon>
        <taxon>Suillineae</taxon>
        <taxon>Suillaceae</taxon>
        <taxon>Suillus</taxon>
    </lineage>
</organism>
<dbReference type="InterPro" id="IPR015010">
    <property type="entry name" value="TERF2IP_Myb"/>
</dbReference>
<dbReference type="OrthoDB" id="435460at2759"/>
<protein>
    <recommendedName>
        <fullName evidence="1">TERF2-interacting telomeric protein 1 Myb domain-containing protein</fullName>
    </recommendedName>
</protein>
<reference evidence="2 3" key="1">
    <citation type="submission" date="2014-04" db="EMBL/GenBank/DDBJ databases">
        <authorList>
            <consortium name="DOE Joint Genome Institute"/>
            <person name="Kuo A."/>
            <person name="Ruytinx J."/>
            <person name="Rineau F."/>
            <person name="Colpaert J."/>
            <person name="Kohler A."/>
            <person name="Nagy L.G."/>
            <person name="Floudas D."/>
            <person name="Copeland A."/>
            <person name="Barry K.W."/>
            <person name="Cichocki N."/>
            <person name="Veneault-Fourrey C."/>
            <person name="LaButti K."/>
            <person name="Lindquist E.A."/>
            <person name="Lipzen A."/>
            <person name="Lundell T."/>
            <person name="Morin E."/>
            <person name="Murat C."/>
            <person name="Sun H."/>
            <person name="Tunlid A."/>
            <person name="Henrissat B."/>
            <person name="Grigoriev I.V."/>
            <person name="Hibbett D.S."/>
            <person name="Martin F."/>
            <person name="Nordberg H.P."/>
            <person name="Cantor M.N."/>
            <person name="Hua S.X."/>
        </authorList>
    </citation>
    <scope>NUCLEOTIDE SEQUENCE [LARGE SCALE GENOMIC DNA]</scope>
    <source>
        <strain evidence="2 3">UH-Slu-Lm8-n1</strain>
    </source>
</reference>
<keyword evidence="3" id="KW-1185">Reference proteome</keyword>
<evidence type="ECO:0000313" key="2">
    <source>
        <dbReference type="EMBL" id="KIK47670.1"/>
    </source>
</evidence>
<dbReference type="Gene3D" id="1.10.10.60">
    <property type="entry name" value="Homeodomain-like"/>
    <property type="match status" value="1"/>
</dbReference>
<dbReference type="CDD" id="cd11655">
    <property type="entry name" value="rap1_myb-like"/>
    <property type="match status" value="1"/>
</dbReference>
<dbReference type="Pfam" id="PF08914">
    <property type="entry name" value="Myb_Rap1"/>
    <property type="match status" value="1"/>
</dbReference>
<evidence type="ECO:0000259" key="1">
    <source>
        <dbReference type="Pfam" id="PF08914"/>
    </source>
</evidence>